<dbReference type="Gene3D" id="3.40.50.300">
    <property type="entry name" value="P-loop containing nucleotide triphosphate hydrolases"/>
    <property type="match status" value="1"/>
</dbReference>
<dbReference type="InterPro" id="IPR055199">
    <property type="entry name" value="Hda_lid"/>
</dbReference>
<evidence type="ECO:0000313" key="2">
    <source>
        <dbReference type="EMBL" id="VAW38581.1"/>
    </source>
</evidence>
<dbReference type="EMBL" id="UOEW01000209">
    <property type="protein sequence ID" value="VAW38581.1"/>
    <property type="molecule type" value="Genomic_DNA"/>
</dbReference>
<dbReference type="Pfam" id="PF22688">
    <property type="entry name" value="Hda_lid"/>
    <property type="match status" value="1"/>
</dbReference>
<reference evidence="2" key="1">
    <citation type="submission" date="2018-06" db="EMBL/GenBank/DDBJ databases">
        <authorList>
            <person name="Zhirakovskaya E."/>
        </authorList>
    </citation>
    <scope>NUCLEOTIDE SEQUENCE</scope>
</reference>
<dbReference type="PANTHER" id="PTHR30050">
    <property type="entry name" value="CHROMOSOMAL REPLICATION INITIATOR PROTEIN DNAA"/>
    <property type="match status" value="1"/>
</dbReference>
<evidence type="ECO:0000259" key="1">
    <source>
        <dbReference type="Pfam" id="PF22688"/>
    </source>
</evidence>
<feature type="domain" description="Hda lid" evidence="1">
    <location>
        <begin position="172"/>
        <end position="233"/>
    </location>
</feature>
<dbReference type="SUPFAM" id="SSF52540">
    <property type="entry name" value="P-loop containing nucleoside triphosphate hydrolases"/>
    <property type="match status" value="1"/>
</dbReference>
<organism evidence="2">
    <name type="scientific">hydrothermal vent metagenome</name>
    <dbReference type="NCBI Taxonomy" id="652676"/>
    <lineage>
        <taxon>unclassified sequences</taxon>
        <taxon>metagenomes</taxon>
        <taxon>ecological metagenomes</taxon>
    </lineage>
</organism>
<dbReference type="InterPro" id="IPR027417">
    <property type="entry name" value="P-loop_NTPase"/>
</dbReference>
<name>A0A3B0V6J3_9ZZZZ</name>
<dbReference type="PANTHER" id="PTHR30050:SF5">
    <property type="entry name" value="DNAA REGULATORY INACTIVATOR HDA"/>
    <property type="match status" value="1"/>
</dbReference>
<sequence length="239" mass="27107">MINLPVSDISTQIPLNFKNTDIKSFKDFIVGKNLIVLDSLQSFPQSDEYLFYLWGKSANGKSHLLQAFIAHVTALGKTAVILKPDDISQRQNISLLTMFDYICIDAVENIVANSLLEEALFFWINEVRAADKKIILASQVSNKSQQWQLPDLQSRLQAGRTHEIKSLDRGEALQVFTYQAKQKGIVVDTRMVNYLNNNCPMNMQFLSLLLNALDETTLIQKKQLTMPFLKKILATVLVK</sequence>
<protein>
    <recommendedName>
        <fullName evidence="1">Hda lid domain-containing protein</fullName>
    </recommendedName>
</protein>
<dbReference type="GO" id="GO:0006270">
    <property type="term" value="P:DNA replication initiation"/>
    <property type="evidence" value="ECO:0007669"/>
    <property type="project" value="TreeGrafter"/>
</dbReference>
<proteinExistence type="predicted"/>
<dbReference type="AlphaFoldDB" id="A0A3B0V6J3"/>
<dbReference type="Gene3D" id="1.10.8.60">
    <property type="match status" value="1"/>
</dbReference>
<accession>A0A3B0V6J3</accession>
<dbReference type="GO" id="GO:0032297">
    <property type="term" value="P:negative regulation of DNA-templated DNA replication initiation"/>
    <property type="evidence" value="ECO:0007669"/>
    <property type="project" value="TreeGrafter"/>
</dbReference>
<gene>
    <name evidence="2" type="ORF">MNBD_GAMMA01-1772</name>
</gene>